<organism evidence="2 3">
    <name type="scientific">Candidatus Dojkabacteria bacterium</name>
    <dbReference type="NCBI Taxonomy" id="2099670"/>
    <lineage>
        <taxon>Bacteria</taxon>
        <taxon>Candidatus Dojkabacteria</taxon>
    </lineage>
</organism>
<dbReference type="Gene3D" id="1.10.10.10">
    <property type="entry name" value="Winged helix-like DNA-binding domain superfamily/Winged helix DNA-binding domain"/>
    <property type="match status" value="1"/>
</dbReference>
<dbReference type="InterPro" id="IPR036390">
    <property type="entry name" value="WH_DNA-bd_sf"/>
</dbReference>
<dbReference type="InterPro" id="IPR036388">
    <property type="entry name" value="WH-like_DNA-bd_sf"/>
</dbReference>
<protein>
    <recommendedName>
        <fullName evidence="1">Fido domain-containing protein</fullName>
    </recommendedName>
</protein>
<dbReference type="Gene3D" id="1.10.3290.10">
    <property type="entry name" value="Fido-like domain"/>
    <property type="match status" value="1"/>
</dbReference>
<evidence type="ECO:0000313" key="3">
    <source>
        <dbReference type="Proteomes" id="UP000576550"/>
    </source>
</evidence>
<dbReference type="PROSITE" id="PS51459">
    <property type="entry name" value="FIDO"/>
    <property type="match status" value="1"/>
</dbReference>
<dbReference type="Proteomes" id="UP000576550">
    <property type="component" value="Unassembled WGS sequence"/>
</dbReference>
<dbReference type="SUPFAM" id="SSF140931">
    <property type="entry name" value="Fic-like"/>
    <property type="match status" value="1"/>
</dbReference>
<sequence length="360" mass="42111">MKTPKYTLTNLMLDYIVKYELAIKDIKYNPLPEKYKSIIEEKYATEDIMKMSSLVASPIGYNKSLIIQRGQETPSERKKLKIFTNFRNAKDFLRSYNNRSSLKPSIELAMHLNRLILKDVVDDWDVGKLRGFSEKPNEIYDTWYKNRDFYPNLDITAHFNELFDWIQNASDNNHKLIKIGVMIYEFLDKAPFTAGNQITAILVAEILAKKYDYNPDNIFPYFKSIEYISEDLLAAHKMTKPKLDLTPFLEAFLYTISLTSLEVSKEFKDTYTQKVKKQGSLELYLTPRQIQILDFLSLNQKVNRSQLVDLLGVSFMTCFRDVKDMIEKGYLTQKGKGKATFYTLSKKMLEKEDRMVPIIE</sequence>
<gene>
    <name evidence="2" type="ORF">GX533_01765</name>
</gene>
<dbReference type="InterPro" id="IPR003812">
    <property type="entry name" value="Fido"/>
</dbReference>
<dbReference type="SUPFAM" id="SSF46785">
    <property type="entry name" value="Winged helix' DNA-binding domain"/>
    <property type="match status" value="1"/>
</dbReference>
<reference evidence="2 3" key="1">
    <citation type="journal article" date="2020" name="Biotechnol. Biofuels">
        <title>New insights from the biogas microbiome by comprehensive genome-resolved metagenomics of nearly 1600 species originating from multiple anaerobic digesters.</title>
        <authorList>
            <person name="Campanaro S."/>
            <person name="Treu L."/>
            <person name="Rodriguez-R L.M."/>
            <person name="Kovalovszki A."/>
            <person name="Ziels R.M."/>
            <person name="Maus I."/>
            <person name="Zhu X."/>
            <person name="Kougias P.G."/>
            <person name="Basile A."/>
            <person name="Luo G."/>
            <person name="Schluter A."/>
            <person name="Konstantinidis K.T."/>
            <person name="Angelidaki I."/>
        </authorList>
    </citation>
    <scope>NUCLEOTIDE SEQUENCE [LARGE SCALE GENOMIC DNA]</scope>
    <source>
        <strain evidence="2">AS05jafATM_89</strain>
    </source>
</reference>
<name>A0A832Q7W5_9BACT</name>
<evidence type="ECO:0000259" key="1">
    <source>
        <dbReference type="PROSITE" id="PS51459"/>
    </source>
</evidence>
<comment type="caution">
    <text evidence="2">The sequence shown here is derived from an EMBL/GenBank/DDBJ whole genome shotgun (WGS) entry which is preliminary data.</text>
</comment>
<evidence type="ECO:0000313" key="2">
    <source>
        <dbReference type="EMBL" id="HHX99389.1"/>
    </source>
</evidence>
<dbReference type="InterPro" id="IPR036597">
    <property type="entry name" value="Fido-like_dom_sf"/>
</dbReference>
<dbReference type="AlphaFoldDB" id="A0A832Q7W5"/>
<dbReference type="EMBL" id="DUTP01000003">
    <property type="protein sequence ID" value="HHX99389.1"/>
    <property type="molecule type" value="Genomic_DNA"/>
</dbReference>
<accession>A0A832Q7W5</accession>
<proteinExistence type="predicted"/>
<feature type="domain" description="Fido" evidence="1">
    <location>
        <begin position="104"/>
        <end position="251"/>
    </location>
</feature>